<evidence type="ECO:0000313" key="3">
    <source>
        <dbReference type="EMBL" id="QSG15337.1"/>
    </source>
</evidence>
<organism evidence="3 4">
    <name type="scientific">Halapricum desulfuricans</name>
    <dbReference type="NCBI Taxonomy" id="2841257"/>
    <lineage>
        <taxon>Archaea</taxon>
        <taxon>Methanobacteriati</taxon>
        <taxon>Methanobacteriota</taxon>
        <taxon>Stenosarchaea group</taxon>
        <taxon>Halobacteria</taxon>
        <taxon>Halobacteriales</taxon>
        <taxon>Haloarculaceae</taxon>
        <taxon>Halapricum</taxon>
    </lineage>
</organism>
<evidence type="ECO:0000259" key="2">
    <source>
        <dbReference type="Pfam" id="PF14344"/>
    </source>
</evidence>
<dbReference type="AlphaFoldDB" id="A0A897NRB1"/>
<dbReference type="EMBL" id="CP064791">
    <property type="protein sequence ID" value="QSG15337.1"/>
    <property type="molecule type" value="Genomic_DNA"/>
</dbReference>
<gene>
    <name evidence="3" type="ORF">HSEST_1817</name>
</gene>
<evidence type="ECO:0000313" key="4">
    <source>
        <dbReference type="Proteomes" id="UP000663292"/>
    </source>
</evidence>
<feature type="domain" description="DUF4397" evidence="2">
    <location>
        <begin position="312"/>
        <end position="431"/>
    </location>
</feature>
<sequence>MKGFTRELRHFRDEFESDLRKLLTVFHCQIQVSMTDKLTTRRKLLVGIGASSTIALAGCTDGDGNGNGTTESDTDTETETDTETATDTPTPEPEQARLRVAHMSPDAPNVDVYVDGSAVLEGVAFGAVSGYLSVSAGDHDVEITPAGTPDTAVFSGTVTLDPDTDYTVAAIGEIGDDADQPFEPLVLADDNSELDEETARLQAVHTSPDAPAVDITANGGAVTLFDGVAYGQSGTVEVDAGTYTVEIRGDTEDNDGDIVASYELTLEGGTTYSAFAAGYLTPDDEPANTPFDLLVATADGRGPAPEPEPEGRLRVAHMSPNAPNVDVYVDGNAVLEDVAFGAVSGYLSVPAGDHDVTITAAGDPDTEVFTGTVSVEGDTDYTISASGELGDDGDRPFQPLVFDDDNSELDDETARLKVIHASPDAPAVDITANGGAVTLFDGVGYGQSGTVDIEAGTYTVEIRGDTEDNDGDIVASYELTLESGTVYTAFAAGYLTPDDEPANTPFDLLVATVDGRGPAPEPEGRLRVAHMSPNAPNVDVYVNGDAVLEDVAFGAVSSYLTVPAAEHEIEITAAGDPDTSVFSGPVTVAPDTDYTVAATGELGDDADQPFEPLVLEDDNSEVGSDQSRLRVVHVSPDAPAVDVTAAGGDVVLFDGVPYGGSGYVEVAANDYTVEIRGDTDTNDGEVVADFDVSLGGGTVYTAFAAGYLTPDDEPADEAFDLLVAQDSTQ</sequence>
<keyword evidence="4" id="KW-1185">Reference proteome</keyword>
<protein>
    <submittedName>
        <fullName evidence="3">DUF4397 family</fullName>
    </submittedName>
</protein>
<dbReference type="InterPro" id="IPR025510">
    <property type="entry name" value="DUF4397"/>
</dbReference>
<feature type="domain" description="DUF4397" evidence="2">
    <location>
        <begin position="96"/>
        <end position="216"/>
    </location>
</feature>
<dbReference type="Pfam" id="PF14344">
    <property type="entry name" value="DUF4397"/>
    <property type="match status" value="3"/>
</dbReference>
<name>A0A897NRB1_9EURY</name>
<reference evidence="3 4" key="1">
    <citation type="submission" date="2020-11" db="EMBL/GenBank/DDBJ databases">
        <title>Carbohydrate-dependent, anaerobic sulfur respiration: A novel catabolism in halophilic archaea.</title>
        <authorList>
            <person name="Sorokin D.Y."/>
            <person name="Messina E."/>
            <person name="Smedile F."/>
            <person name="La Cono V."/>
            <person name="Hallsworth J.E."/>
            <person name="Yakimov M.M."/>
        </authorList>
    </citation>
    <scope>NUCLEOTIDE SEQUENCE [LARGE SCALE GENOMIC DNA]</scope>
    <source>
        <strain evidence="3 4">HSR-Est</strain>
    </source>
</reference>
<feature type="domain" description="DUF4397" evidence="2">
    <location>
        <begin position="525"/>
        <end position="644"/>
    </location>
</feature>
<feature type="compositionally biased region" description="Acidic residues" evidence="1">
    <location>
        <begin position="72"/>
        <end position="84"/>
    </location>
</feature>
<feature type="region of interest" description="Disordered" evidence="1">
    <location>
        <begin position="57"/>
        <end position="93"/>
    </location>
</feature>
<proteinExistence type="predicted"/>
<evidence type="ECO:0000256" key="1">
    <source>
        <dbReference type="SAM" id="MobiDB-lite"/>
    </source>
</evidence>
<accession>A0A897NRB1</accession>
<dbReference type="Proteomes" id="UP000663292">
    <property type="component" value="Chromosome"/>
</dbReference>